<dbReference type="GO" id="GO:0008999">
    <property type="term" value="F:protein-N-terminal-alanine acetyltransferase activity"/>
    <property type="evidence" value="ECO:0007669"/>
    <property type="project" value="TreeGrafter"/>
</dbReference>
<keyword evidence="1 4" id="KW-0808">Transferase</keyword>
<evidence type="ECO:0000259" key="6">
    <source>
        <dbReference type="PROSITE" id="PS51186"/>
    </source>
</evidence>
<evidence type="ECO:0000313" key="8">
    <source>
        <dbReference type="Proteomes" id="UP001226160"/>
    </source>
</evidence>
<sequence length="385" mass="41099">MTNCDRLRFQLTTLADATLAEEDLSGIAQDGAGKDSVTAAKGIVPATREAAEKIVQDAESTDGFAPLSEQFVAGLSDTRVGHQHVLVFLDDELVGLAGLDGWQPAGAGAGADADAGAGGDSADDANSDANGDVNAEMVIAPSHRGQGFGTCLYQHLRELVGTSLQVWAHGQLPAAEAIAHKQQLEIVRHLLVMSVTGEALQKSAEPGETPDGFVAANYPDSVERFGTEHVENSWIEANNQAFSWHPEQGGWDTDRLHRAMEADWFDPHDVIFLWDDAAEGVDKRPAQAGFHWTKWHGAAEDSAKAVGEVYVGEVYVIGLANAYQGRGLSGHLLRRGIKQMVNKGATEVILYVEKDNESAVRVYEKSGFDIAENHVVYAASSGNGA</sequence>
<dbReference type="AlphaFoldDB" id="A0AAP4BZB9"/>
<comment type="caution">
    <text evidence="4">Lacks conserved residue(s) required for the propagation of feature annotation.</text>
</comment>
<comment type="subunit">
    <text evidence="4">Monomer.</text>
</comment>
<evidence type="ECO:0000256" key="5">
    <source>
        <dbReference type="SAM" id="MobiDB-lite"/>
    </source>
</evidence>
<dbReference type="InterPro" id="IPR050276">
    <property type="entry name" value="MshD_Acetyltransferase"/>
</dbReference>
<evidence type="ECO:0000256" key="4">
    <source>
        <dbReference type="HAMAP-Rule" id="MF_01698"/>
    </source>
</evidence>
<dbReference type="PROSITE" id="PS51186">
    <property type="entry name" value="GNAT"/>
    <property type="match status" value="1"/>
</dbReference>
<feature type="binding site" evidence="4">
    <location>
        <position position="247"/>
    </location>
    <ligand>
        <name>1D-myo-inositol 2-(L-cysteinylamino)-2-deoxy-alpha-D-glucopyranoside</name>
        <dbReference type="ChEBI" id="CHEBI:58887"/>
    </ligand>
</feature>
<feature type="region of interest" description="Disordered" evidence="5">
    <location>
        <begin position="107"/>
        <end position="130"/>
    </location>
</feature>
<organism evidence="7 8">
    <name type="scientific">Corynebacterium propinquum</name>
    <dbReference type="NCBI Taxonomy" id="43769"/>
    <lineage>
        <taxon>Bacteria</taxon>
        <taxon>Bacillati</taxon>
        <taxon>Actinomycetota</taxon>
        <taxon>Actinomycetes</taxon>
        <taxon>Mycobacteriales</taxon>
        <taxon>Corynebacteriaceae</taxon>
        <taxon>Corynebacterium</taxon>
    </lineage>
</organism>
<feature type="binding site" evidence="4">
    <location>
        <position position="351"/>
    </location>
    <ligand>
        <name>1D-myo-inositol 2-(L-cysteinylamino)-2-deoxy-alpha-D-glucopyranoside</name>
        <dbReference type="ChEBI" id="CHEBI:58887"/>
    </ligand>
</feature>
<dbReference type="SUPFAM" id="SSF55729">
    <property type="entry name" value="Acyl-CoA N-acyltransferases (Nat)"/>
    <property type="match status" value="1"/>
</dbReference>
<feature type="binding site" evidence="4">
    <location>
        <position position="313"/>
    </location>
    <ligand>
        <name>1D-myo-inositol 2-(L-cysteinylamino)-2-deoxy-alpha-D-glucopyranoside</name>
        <dbReference type="ChEBI" id="CHEBI:58887"/>
    </ligand>
</feature>
<dbReference type="InterPro" id="IPR016181">
    <property type="entry name" value="Acyl_CoA_acyltransferase"/>
</dbReference>
<feature type="domain" description="N-acetyltransferase" evidence="6">
    <location>
        <begin position="255"/>
        <end position="385"/>
    </location>
</feature>
<dbReference type="InterPro" id="IPR000182">
    <property type="entry name" value="GNAT_dom"/>
</dbReference>
<dbReference type="Proteomes" id="UP001226160">
    <property type="component" value="Unassembled WGS sequence"/>
</dbReference>
<feature type="binding site" evidence="4">
    <location>
        <begin position="317"/>
        <end position="319"/>
    </location>
    <ligand>
        <name>acetyl-CoA</name>
        <dbReference type="ChEBI" id="CHEBI:57288"/>
        <label>2</label>
    </ligand>
</feature>
<comment type="caution">
    <text evidence="7">The sequence shown here is derived from an EMBL/GenBank/DDBJ whole genome shotgun (WGS) entry which is preliminary data.</text>
</comment>
<proteinExistence type="inferred from homology"/>
<dbReference type="RefSeq" id="WP_239211131.1">
    <property type="nucleotide sequence ID" value="NZ_CP091865.1"/>
</dbReference>
<evidence type="ECO:0000313" key="7">
    <source>
        <dbReference type="EMBL" id="MDK4326042.1"/>
    </source>
</evidence>
<feature type="binding site" evidence="4">
    <location>
        <position position="69"/>
    </location>
    <ligand>
        <name>1D-myo-inositol 2-(L-cysteinylamino)-2-deoxy-alpha-D-glucopyranoside</name>
        <dbReference type="ChEBI" id="CHEBI:58887"/>
    </ligand>
</feature>
<dbReference type="EC" id="2.3.1.189" evidence="4"/>
<accession>A0AAP4BZB9</accession>
<dbReference type="HAMAP" id="MF_01698">
    <property type="entry name" value="MshD"/>
    <property type="match status" value="1"/>
</dbReference>
<evidence type="ECO:0000256" key="1">
    <source>
        <dbReference type="ARBA" id="ARBA00022679"/>
    </source>
</evidence>
<dbReference type="Pfam" id="PF00583">
    <property type="entry name" value="Acetyltransf_1"/>
    <property type="match status" value="1"/>
</dbReference>
<dbReference type="GO" id="GO:0010125">
    <property type="term" value="P:mycothiol biosynthetic process"/>
    <property type="evidence" value="ECO:0007669"/>
    <property type="project" value="UniProtKB-UniRule"/>
</dbReference>
<keyword evidence="2 4" id="KW-0677">Repeat</keyword>
<feature type="binding site" evidence="4">
    <location>
        <position position="294"/>
    </location>
    <ligand>
        <name>1D-myo-inositol 2-(L-cysteinylamino)-2-deoxy-alpha-D-glucopyranoside</name>
        <dbReference type="ChEBI" id="CHEBI:58887"/>
    </ligand>
</feature>
<feature type="binding site" evidence="4">
    <location>
        <begin position="356"/>
        <end position="361"/>
    </location>
    <ligand>
        <name>acetyl-CoA</name>
        <dbReference type="ChEBI" id="CHEBI:57288"/>
        <label>2</label>
    </ligand>
</feature>
<dbReference type="EMBL" id="JASNVP010000005">
    <property type="protein sequence ID" value="MDK4326042.1"/>
    <property type="molecule type" value="Genomic_DNA"/>
</dbReference>
<gene>
    <name evidence="4 7" type="primary">mshD</name>
    <name evidence="7" type="ORF">QPX54_05860</name>
</gene>
<dbReference type="InterPro" id="IPR017813">
    <property type="entry name" value="Mycothiol_AcTrfase"/>
</dbReference>
<evidence type="ECO:0000256" key="2">
    <source>
        <dbReference type="ARBA" id="ARBA00022737"/>
    </source>
</evidence>
<dbReference type="Gene3D" id="3.40.630.30">
    <property type="match status" value="1"/>
</dbReference>
<dbReference type="NCBIfam" id="TIGR03448">
    <property type="entry name" value="mycothiol_MshD"/>
    <property type="match status" value="1"/>
</dbReference>
<comment type="catalytic activity">
    <reaction evidence="4">
        <text>1D-myo-inositol 2-(L-cysteinylamino)-2-deoxy-alpha-D-glucopyranoside + acetyl-CoA = mycothiol + CoA + H(+)</text>
        <dbReference type="Rhea" id="RHEA:26172"/>
        <dbReference type="ChEBI" id="CHEBI:15378"/>
        <dbReference type="ChEBI" id="CHEBI:16768"/>
        <dbReference type="ChEBI" id="CHEBI:57287"/>
        <dbReference type="ChEBI" id="CHEBI:57288"/>
        <dbReference type="ChEBI" id="CHEBI:58887"/>
        <dbReference type="EC" id="2.3.1.189"/>
    </reaction>
</comment>
<evidence type="ECO:0000256" key="3">
    <source>
        <dbReference type="ARBA" id="ARBA00023315"/>
    </source>
</evidence>
<comment type="function">
    <text evidence="4">Catalyzes the transfer of acetyl from acetyl-CoA to desacetylmycothiol (Cys-GlcN-Ins) to form mycothiol.</text>
</comment>
<name>A0AAP4BZB9_9CORY</name>
<dbReference type="GO" id="GO:0035447">
    <property type="term" value="F:mycothiol synthase activity"/>
    <property type="evidence" value="ECO:0007669"/>
    <property type="project" value="UniProtKB-UniRule"/>
</dbReference>
<dbReference type="PANTHER" id="PTHR43617">
    <property type="entry name" value="L-AMINO ACID N-ACETYLTRANSFERASE"/>
    <property type="match status" value="1"/>
</dbReference>
<protein>
    <recommendedName>
        <fullName evidence="4">Mycothiol acetyltransferase</fullName>
        <shortName evidence="4">MSH acetyltransferase</shortName>
        <ecNumber evidence="4">2.3.1.189</ecNumber>
    </recommendedName>
    <alternativeName>
        <fullName evidence="4">Mycothiol synthase</fullName>
    </alternativeName>
</protein>
<comment type="similarity">
    <text evidence="4">Belongs to the acetyltransferase family. MshD subfamily.</text>
</comment>
<reference evidence="7" key="1">
    <citation type="submission" date="2023-05" db="EMBL/GenBank/DDBJ databases">
        <title>Metabolic capabilities are highly conserved among human nasal-associated Corynebacterium species in pangenomic analyses.</title>
        <authorList>
            <person name="Tran T.H."/>
            <person name="Roberts A.Q."/>
            <person name="Escapa I.F."/>
            <person name="Gao W."/>
            <person name="Conlan S."/>
            <person name="Kong H."/>
            <person name="Segre J.A."/>
            <person name="Kelly M.S."/>
            <person name="Lemon K.P."/>
        </authorList>
    </citation>
    <scope>NUCLEOTIDE SEQUENCE</scope>
    <source>
        <strain evidence="7">KPL2654</strain>
    </source>
</reference>
<keyword evidence="3 4" id="KW-0012">Acyltransferase</keyword>
<dbReference type="PANTHER" id="PTHR43617:SF31">
    <property type="entry name" value="MYCOTHIOL ACETYLTRANSFERASE"/>
    <property type="match status" value="1"/>
</dbReference>